<evidence type="ECO:0000256" key="1">
    <source>
        <dbReference type="SAM" id="MobiDB-lite"/>
    </source>
</evidence>
<dbReference type="AlphaFoldDB" id="A0A3N4K874"/>
<name>A0A3N4K874_9PEZI</name>
<accession>A0A3N4K874</accession>
<proteinExistence type="predicted"/>
<dbReference type="Proteomes" id="UP000276215">
    <property type="component" value="Unassembled WGS sequence"/>
</dbReference>
<evidence type="ECO:0000313" key="3">
    <source>
        <dbReference type="Proteomes" id="UP000276215"/>
    </source>
</evidence>
<evidence type="ECO:0008006" key="4">
    <source>
        <dbReference type="Google" id="ProtNLM"/>
    </source>
</evidence>
<organism evidence="2 3">
    <name type="scientific">Choiromyces venosus 120613-1</name>
    <dbReference type="NCBI Taxonomy" id="1336337"/>
    <lineage>
        <taxon>Eukaryota</taxon>
        <taxon>Fungi</taxon>
        <taxon>Dikarya</taxon>
        <taxon>Ascomycota</taxon>
        <taxon>Pezizomycotina</taxon>
        <taxon>Pezizomycetes</taxon>
        <taxon>Pezizales</taxon>
        <taxon>Tuberaceae</taxon>
        <taxon>Choiromyces</taxon>
    </lineage>
</organism>
<sequence>MNIPHLYLIEDNAPSHQTARSVDKEERKEKDYEKDEISTWQFVGASKAVVDGAKAVLVQTWEDLPQAVIDNKCQSFHEKLQRVIIHGGNNNFNG</sequence>
<feature type="compositionally biased region" description="Basic and acidic residues" evidence="1">
    <location>
        <begin position="21"/>
        <end position="31"/>
    </location>
</feature>
<dbReference type="EMBL" id="ML120357">
    <property type="protein sequence ID" value="RPB04651.1"/>
    <property type="molecule type" value="Genomic_DNA"/>
</dbReference>
<gene>
    <name evidence="2" type="ORF">L873DRAFT_1799021</name>
</gene>
<feature type="region of interest" description="Disordered" evidence="1">
    <location>
        <begin position="10"/>
        <end position="31"/>
    </location>
</feature>
<reference evidence="2 3" key="1">
    <citation type="journal article" date="2018" name="Nat. Ecol. Evol.">
        <title>Pezizomycetes genomes reveal the molecular basis of ectomycorrhizal truffle lifestyle.</title>
        <authorList>
            <person name="Murat C."/>
            <person name="Payen T."/>
            <person name="Noel B."/>
            <person name="Kuo A."/>
            <person name="Morin E."/>
            <person name="Chen J."/>
            <person name="Kohler A."/>
            <person name="Krizsan K."/>
            <person name="Balestrini R."/>
            <person name="Da Silva C."/>
            <person name="Montanini B."/>
            <person name="Hainaut M."/>
            <person name="Levati E."/>
            <person name="Barry K.W."/>
            <person name="Belfiori B."/>
            <person name="Cichocki N."/>
            <person name="Clum A."/>
            <person name="Dockter R.B."/>
            <person name="Fauchery L."/>
            <person name="Guy J."/>
            <person name="Iotti M."/>
            <person name="Le Tacon F."/>
            <person name="Lindquist E.A."/>
            <person name="Lipzen A."/>
            <person name="Malagnac F."/>
            <person name="Mello A."/>
            <person name="Molinier V."/>
            <person name="Miyauchi S."/>
            <person name="Poulain J."/>
            <person name="Riccioni C."/>
            <person name="Rubini A."/>
            <person name="Sitrit Y."/>
            <person name="Splivallo R."/>
            <person name="Traeger S."/>
            <person name="Wang M."/>
            <person name="Zifcakova L."/>
            <person name="Wipf D."/>
            <person name="Zambonelli A."/>
            <person name="Paolocci F."/>
            <person name="Nowrousian M."/>
            <person name="Ottonello S."/>
            <person name="Baldrian P."/>
            <person name="Spatafora J.W."/>
            <person name="Henrissat B."/>
            <person name="Nagy L.G."/>
            <person name="Aury J.M."/>
            <person name="Wincker P."/>
            <person name="Grigoriev I.V."/>
            <person name="Bonfante P."/>
            <person name="Martin F.M."/>
        </authorList>
    </citation>
    <scope>NUCLEOTIDE SEQUENCE [LARGE SCALE GENOMIC DNA]</scope>
    <source>
        <strain evidence="2 3">120613-1</strain>
    </source>
</reference>
<keyword evidence="3" id="KW-1185">Reference proteome</keyword>
<protein>
    <recommendedName>
        <fullName evidence="4">Tc1-like transposase DDE domain-containing protein</fullName>
    </recommendedName>
</protein>
<evidence type="ECO:0000313" key="2">
    <source>
        <dbReference type="EMBL" id="RPB04651.1"/>
    </source>
</evidence>